<reference evidence="2 3" key="1">
    <citation type="submission" date="2024-09" db="EMBL/GenBank/DDBJ databases">
        <title>Chromosome-scale assembly of Riccia sorocarpa.</title>
        <authorList>
            <person name="Paukszto L."/>
        </authorList>
    </citation>
    <scope>NUCLEOTIDE SEQUENCE [LARGE SCALE GENOMIC DNA]</scope>
    <source>
        <strain evidence="2">LP-2024</strain>
        <tissue evidence="2">Aerial parts of the thallus</tissue>
    </source>
</reference>
<name>A0ABD3H060_9MARC</name>
<sequence>MDVLDSQTAVPPTLEAATVEVLVEDIPVAAIQAPMTSVVVEVTMGENLVDVGASIVAEMTMGENLGDVGGASEPTYDHEVEKGQSIPEVVPTTSKATTVEVRIADIPVAAVQAPPTSVVAEVTMVANLDKVVLDVSDYLPIVSPDVTHWNLAGLANDREMLKVLNNFCETVPLEQDLQTSAPLVERDTQESSTRVPDPTMPSGPQSEADLEAIGRGNVVESVVAAKDDTEQGLPMNVAIGVPT</sequence>
<gene>
    <name evidence="2" type="ORF">R1sor_001819</name>
</gene>
<organism evidence="2 3">
    <name type="scientific">Riccia sorocarpa</name>
    <dbReference type="NCBI Taxonomy" id="122646"/>
    <lineage>
        <taxon>Eukaryota</taxon>
        <taxon>Viridiplantae</taxon>
        <taxon>Streptophyta</taxon>
        <taxon>Embryophyta</taxon>
        <taxon>Marchantiophyta</taxon>
        <taxon>Marchantiopsida</taxon>
        <taxon>Marchantiidae</taxon>
        <taxon>Marchantiales</taxon>
        <taxon>Ricciaceae</taxon>
        <taxon>Riccia</taxon>
    </lineage>
</organism>
<comment type="caution">
    <text evidence="2">The sequence shown here is derived from an EMBL/GenBank/DDBJ whole genome shotgun (WGS) entry which is preliminary data.</text>
</comment>
<dbReference type="EMBL" id="JBJQOH010000006">
    <property type="protein sequence ID" value="KAL3683797.1"/>
    <property type="molecule type" value="Genomic_DNA"/>
</dbReference>
<evidence type="ECO:0000313" key="2">
    <source>
        <dbReference type="EMBL" id="KAL3683797.1"/>
    </source>
</evidence>
<proteinExistence type="predicted"/>
<evidence type="ECO:0000313" key="3">
    <source>
        <dbReference type="Proteomes" id="UP001633002"/>
    </source>
</evidence>
<accession>A0ABD3H060</accession>
<feature type="region of interest" description="Disordered" evidence="1">
    <location>
        <begin position="178"/>
        <end position="207"/>
    </location>
</feature>
<dbReference type="Proteomes" id="UP001633002">
    <property type="component" value="Unassembled WGS sequence"/>
</dbReference>
<evidence type="ECO:0000256" key="1">
    <source>
        <dbReference type="SAM" id="MobiDB-lite"/>
    </source>
</evidence>
<protein>
    <submittedName>
        <fullName evidence="2">Uncharacterized protein</fullName>
    </submittedName>
</protein>
<keyword evidence="3" id="KW-1185">Reference proteome</keyword>
<dbReference type="AlphaFoldDB" id="A0ABD3H060"/>